<keyword evidence="2" id="KW-1185">Reference proteome</keyword>
<dbReference type="FunCoup" id="G0MML2">
    <property type="interactions" value="1133"/>
</dbReference>
<accession>G0MML2</accession>
<dbReference type="InterPro" id="IPR021942">
    <property type="entry name" value="DUF3557"/>
</dbReference>
<organism evidence="2">
    <name type="scientific">Caenorhabditis brenneri</name>
    <name type="common">Nematode worm</name>
    <dbReference type="NCBI Taxonomy" id="135651"/>
    <lineage>
        <taxon>Eukaryota</taxon>
        <taxon>Metazoa</taxon>
        <taxon>Ecdysozoa</taxon>
        <taxon>Nematoda</taxon>
        <taxon>Chromadorea</taxon>
        <taxon>Rhabditida</taxon>
        <taxon>Rhabditina</taxon>
        <taxon>Rhabditomorpha</taxon>
        <taxon>Rhabditoidea</taxon>
        <taxon>Rhabditidae</taxon>
        <taxon>Peloderinae</taxon>
        <taxon>Caenorhabditis</taxon>
    </lineage>
</organism>
<reference evidence="2" key="1">
    <citation type="submission" date="2011-07" db="EMBL/GenBank/DDBJ databases">
        <authorList>
            <consortium name="Caenorhabditis brenneri Sequencing and Analysis Consortium"/>
            <person name="Wilson R.K."/>
        </authorList>
    </citation>
    <scope>NUCLEOTIDE SEQUENCE [LARGE SCALE GENOMIC DNA]</scope>
    <source>
        <strain evidence="2">PB2801</strain>
    </source>
</reference>
<dbReference type="EMBL" id="GL379802">
    <property type="protein sequence ID" value="EGT37516.1"/>
    <property type="molecule type" value="Genomic_DNA"/>
</dbReference>
<evidence type="ECO:0000313" key="1">
    <source>
        <dbReference type="EMBL" id="EGT37516.1"/>
    </source>
</evidence>
<dbReference type="PANTHER" id="PTHR31379">
    <property type="entry name" value="F-BOX C PROTEIN-RELATED-RELATED"/>
    <property type="match status" value="1"/>
</dbReference>
<dbReference type="AlphaFoldDB" id="G0MML2"/>
<evidence type="ECO:0000313" key="2">
    <source>
        <dbReference type="Proteomes" id="UP000008068"/>
    </source>
</evidence>
<dbReference type="HOGENOM" id="CLU_042576_0_0_1"/>
<dbReference type="PANTHER" id="PTHR31379:SF1">
    <property type="entry name" value="F-BOX C PROTEIN-RELATED"/>
    <property type="match status" value="1"/>
</dbReference>
<gene>
    <name evidence="1" type="ORF">CAEBREN_17098</name>
</gene>
<name>G0MML2_CAEBE</name>
<dbReference type="Proteomes" id="UP000008068">
    <property type="component" value="Unassembled WGS sequence"/>
</dbReference>
<dbReference type="Pfam" id="PF12078">
    <property type="entry name" value="DUF3557"/>
    <property type="match status" value="1"/>
</dbReference>
<proteinExistence type="predicted"/>
<dbReference type="InParanoid" id="G0MML2"/>
<dbReference type="OrthoDB" id="5880605at2759"/>
<protein>
    <submittedName>
        <fullName evidence="1">Uncharacterized protein</fullName>
    </submittedName>
</protein>
<sequence>MATTPMSYDSLKILLQYLEPNKRFGLEDTSDGASLTPGDVLVQEYRPEFNGTPEIILRSMQEEVERYESNSQMLVNPRAQKYRLELLSLQCRRDNVDPPFERFMQLTIEDVVTEQKQIHRLVHNKKHSEAMKYLGEYLFGGRRTTIRVKNFCMSQDTCTLRLPVGINFHMDCLDFFATIRLAFDNMTPIIHESSFPLKRLKMVAWNERDVTHPRVREAELVLFRYSLNLDTFLAIPNLIVEYIASPALFTLDYLNEVIENWVRTRKVIGTDFTINFKRKPHFFDELEDVSNRFNGRMTGERTVIIPITGASELYCDLSRGVQWTLKMMVKALE</sequence>